<evidence type="ECO:0000256" key="1">
    <source>
        <dbReference type="SAM" id="Phobius"/>
    </source>
</evidence>
<reference evidence="2 3" key="1">
    <citation type="journal article" date="2013" name="Science">
        <title>Genomic diversity and evolution of the head crest in the rock pigeon.</title>
        <authorList>
            <person name="Shapiro M.D."/>
            <person name="Kronenberg Z."/>
            <person name="Li C."/>
            <person name="Domyan E.T."/>
            <person name="Pan H."/>
            <person name="Campbell M."/>
            <person name="Tan H."/>
            <person name="Huff C.D."/>
            <person name="Hu H."/>
            <person name="Vickrey A.I."/>
            <person name="Nielsen S.C."/>
            <person name="Stringham S.A."/>
            <person name="Hu H."/>
            <person name="Willerslev E."/>
            <person name="Gilbert M.T."/>
            <person name="Yandell M."/>
            <person name="Zhang G."/>
            <person name="Wang J."/>
        </authorList>
    </citation>
    <scope>NUCLEOTIDE SEQUENCE [LARGE SCALE GENOMIC DNA]</scope>
    <source>
        <tissue evidence="2">Blood</tissue>
    </source>
</reference>
<dbReference type="AlphaFoldDB" id="A0A2I0MK24"/>
<keyword evidence="1" id="KW-1133">Transmembrane helix</keyword>
<comment type="caution">
    <text evidence="2">The sequence shown here is derived from an EMBL/GenBank/DDBJ whole genome shotgun (WGS) entry which is preliminary data.</text>
</comment>
<evidence type="ECO:0000313" key="3">
    <source>
        <dbReference type="Proteomes" id="UP000053872"/>
    </source>
</evidence>
<gene>
    <name evidence="2" type="ORF">A306_00004434</name>
</gene>
<feature type="transmembrane region" description="Helical" evidence="1">
    <location>
        <begin position="23"/>
        <end position="44"/>
    </location>
</feature>
<proteinExistence type="predicted"/>
<organism evidence="2 3">
    <name type="scientific">Columba livia</name>
    <name type="common">Rock dove</name>
    <dbReference type="NCBI Taxonomy" id="8932"/>
    <lineage>
        <taxon>Eukaryota</taxon>
        <taxon>Metazoa</taxon>
        <taxon>Chordata</taxon>
        <taxon>Craniata</taxon>
        <taxon>Vertebrata</taxon>
        <taxon>Euteleostomi</taxon>
        <taxon>Archelosauria</taxon>
        <taxon>Archosauria</taxon>
        <taxon>Dinosauria</taxon>
        <taxon>Saurischia</taxon>
        <taxon>Theropoda</taxon>
        <taxon>Coelurosauria</taxon>
        <taxon>Aves</taxon>
        <taxon>Neognathae</taxon>
        <taxon>Neoaves</taxon>
        <taxon>Columbimorphae</taxon>
        <taxon>Columbiformes</taxon>
        <taxon>Columbidae</taxon>
        <taxon>Columba</taxon>
    </lineage>
</organism>
<sequence length="105" mass="12570">MQFCCILEKMVWFSWCTSLQERLVLLLAMWLGCIWLRTMIFLTLQRSLKNLRRMWKLRRNLPATSPKRAVLLRSPLCMHQGCNLPFRQKRPSRGLEWQVPPLLVS</sequence>
<accession>A0A2I0MK24</accession>
<protein>
    <submittedName>
        <fullName evidence="2">Uncharacterized protein</fullName>
    </submittedName>
</protein>
<dbReference type="EMBL" id="AKCR02000008">
    <property type="protein sequence ID" value="PKK30029.1"/>
    <property type="molecule type" value="Genomic_DNA"/>
</dbReference>
<keyword evidence="1" id="KW-0472">Membrane</keyword>
<dbReference type="InParanoid" id="A0A2I0MK24"/>
<evidence type="ECO:0000313" key="2">
    <source>
        <dbReference type="EMBL" id="PKK30029.1"/>
    </source>
</evidence>
<keyword evidence="1" id="KW-0812">Transmembrane</keyword>
<name>A0A2I0MK24_COLLI</name>
<keyword evidence="3" id="KW-1185">Reference proteome</keyword>
<dbReference type="Proteomes" id="UP000053872">
    <property type="component" value="Unassembled WGS sequence"/>
</dbReference>